<dbReference type="RefSeq" id="XP_009045398.1">
    <property type="nucleotide sequence ID" value="XM_009047150.1"/>
</dbReference>
<evidence type="ECO:0000256" key="5">
    <source>
        <dbReference type="ARBA" id="ARBA00023157"/>
    </source>
</evidence>
<dbReference type="GO" id="GO:0005615">
    <property type="term" value="C:extracellular space"/>
    <property type="evidence" value="ECO:0007669"/>
    <property type="project" value="TreeGrafter"/>
</dbReference>
<keyword evidence="5" id="KW-1015">Disulfide bond</keyword>
<dbReference type="STRING" id="225164.V4B992"/>
<evidence type="ECO:0000256" key="1">
    <source>
        <dbReference type="ARBA" id="ARBA00004613"/>
    </source>
</evidence>
<dbReference type="EMBL" id="KB199905">
    <property type="protein sequence ID" value="ESP03916.1"/>
    <property type="molecule type" value="Genomic_DNA"/>
</dbReference>
<comment type="similarity">
    <text evidence="2">Belongs to the meteorin family.</text>
</comment>
<name>V4B992_LOTGI</name>
<evidence type="ECO:0000256" key="2">
    <source>
        <dbReference type="ARBA" id="ARBA00005669"/>
    </source>
</evidence>
<dbReference type="KEGG" id="lgi:LOTGIDRAFT_110513"/>
<protein>
    <recommendedName>
        <fullName evidence="8">NTR domain-containing protein</fullName>
    </recommendedName>
</protein>
<gene>
    <name evidence="6" type="ORF">LOTGIDRAFT_110513</name>
</gene>
<keyword evidence="7" id="KW-1185">Reference proteome</keyword>
<feature type="non-terminal residue" evidence="6">
    <location>
        <position position="1"/>
    </location>
</feature>
<keyword evidence="3" id="KW-0964">Secreted</keyword>
<dbReference type="OMA" id="RIELRIW"/>
<dbReference type="HOGENOM" id="CLU_135372_0_0_1"/>
<dbReference type="SUPFAM" id="SSF50242">
    <property type="entry name" value="TIMP-like"/>
    <property type="match status" value="1"/>
</dbReference>
<evidence type="ECO:0000313" key="6">
    <source>
        <dbReference type="EMBL" id="ESP03916.1"/>
    </source>
</evidence>
<dbReference type="PANTHER" id="PTHR28593">
    <property type="entry name" value="METEORIN-LIKE PROTEIN"/>
    <property type="match status" value="1"/>
</dbReference>
<dbReference type="Proteomes" id="UP000030746">
    <property type="component" value="Unassembled WGS sequence"/>
</dbReference>
<evidence type="ECO:0008006" key="8">
    <source>
        <dbReference type="Google" id="ProtNLM"/>
    </source>
</evidence>
<evidence type="ECO:0000256" key="4">
    <source>
        <dbReference type="ARBA" id="ARBA00022729"/>
    </source>
</evidence>
<dbReference type="InterPro" id="IPR008993">
    <property type="entry name" value="TIMP-like_OB-fold"/>
</dbReference>
<comment type="subcellular location">
    <subcellularLocation>
        <location evidence="1">Secreted</location>
    </subcellularLocation>
</comment>
<proteinExistence type="inferred from homology"/>
<dbReference type="GeneID" id="20230593"/>
<dbReference type="CTD" id="20230593"/>
<dbReference type="GO" id="GO:0005179">
    <property type="term" value="F:hormone activity"/>
    <property type="evidence" value="ECO:0007669"/>
    <property type="project" value="TreeGrafter"/>
</dbReference>
<dbReference type="PANTHER" id="PTHR28593:SF3">
    <property type="entry name" value="METEORIN-LIKE PROTEIN"/>
    <property type="match status" value="1"/>
</dbReference>
<accession>V4B992</accession>
<keyword evidence="4" id="KW-0732">Signal</keyword>
<organism evidence="6 7">
    <name type="scientific">Lottia gigantea</name>
    <name type="common">Giant owl limpet</name>
    <dbReference type="NCBI Taxonomy" id="225164"/>
    <lineage>
        <taxon>Eukaryota</taxon>
        <taxon>Metazoa</taxon>
        <taxon>Spiralia</taxon>
        <taxon>Lophotrochozoa</taxon>
        <taxon>Mollusca</taxon>
        <taxon>Gastropoda</taxon>
        <taxon>Patellogastropoda</taxon>
        <taxon>Lottioidea</taxon>
        <taxon>Lottiidae</taxon>
        <taxon>Lottia</taxon>
    </lineage>
</organism>
<evidence type="ECO:0000256" key="3">
    <source>
        <dbReference type="ARBA" id="ARBA00022525"/>
    </source>
</evidence>
<dbReference type="AlphaFoldDB" id="V4B992"/>
<sequence length="124" mass="14000">CRPCDERELIISFCTSDFVVVGSMTEVTLDSQQDKTRIGVEVDQLIRQKLTNQKSPPSIRSNSLLYGHIFAPNHCGIQHGAGTFLFTGKMRLGEPNLRCAPFYENWRRVLEAAVKDGTMECSYE</sequence>
<dbReference type="InterPro" id="IPR051998">
    <property type="entry name" value="Meteorin-like"/>
</dbReference>
<reference evidence="6 7" key="1">
    <citation type="journal article" date="2013" name="Nature">
        <title>Insights into bilaterian evolution from three spiralian genomes.</title>
        <authorList>
            <person name="Simakov O."/>
            <person name="Marletaz F."/>
            <person name="Cho S.J."/>
            <person name="Edsinger-Gonzales E."/>
            <person name="Havlak P."/>
            <person name="Hellsten U."/>
            <person name="Kuo D.H."/>
            <person name="Larsson T."/>
            <person name="Lv J."/>
            <person name="Arendt D."/>
            <person name="Savage R."/>
            <person name="Osoegawa K."/>
            <person name="de Jong P."/>
            <person name="Grimwood J."/>
            <person name="Chapman J.A."/>
            <person name="Shapiro H."/>
            <person name="Aerts A."/>
            <person name="Otillar R.P."/>
            <person name="Terry A.Y."/>
            <person name="Boore J.L."/>
            <person name="Grigoriev I.V."/>
            <person name="Lindberg D.R."/>
            <person name="Seaver E.C."/>
            <person name="Weisblat D.A."/>
            <person name="Putnam N.H."/>
            <person name="Rokhsar D.S."/>
        </authorList>
    </citation>
    <scope>NUCLEOTIDE SEQUENCE [LARGE SCALE GENOMIC DNA]</scope>
</reference>
<dbReference type="Gene3D" id="2.40.50.120">
    <property type="match status" value="1"/>
</dbReference>
<evidence type="ECO:0000313" key="7">
    <source>
        <dbReference type="Proteomes" id="UP000030746"/>
    </source>
</evidence>
<dbReference type="OrthoDB" id="6092325at2759"/>